<protein>
    <submittedName>
        <fullName evidence="2">Uncharacterized protein</fullName>
    </submittedName>
</protein>
<organism evidence="2">
    <name type="scientific">Octopus bimaculoides</name>
    <name type="common">California two-spotted octopus</name>
    <dbReference type="NCBI Taxonomy" id="37653"/>
    <lineage>
        <taxon>Eukaryota</taxon>
        <taxon>Metazoa</taxon>
        <taxon>Spiralia</taxon>
        <taxon>Lophotrochozoa</taxon>
        <taxon>Mollusca</taxon>
        <taxon>Cephalopoda</taxon>
        <taxon>Coleoidea</taxon>
        <taxon>Octopodiformes</taxon>
        <taxon>Octopoda</taxon>
        <taxon>Incirrata</taxon>
        <taxon>Octopodidae</taxon>
        <taxon>Octopus</taxon>
    </lineage>
</organism>
<evidence type="ECO:0000256" key="1">
    <source>
        <dbReference type="SAM" id="Phobius"/>
    </source>
</evidence>
<accession>A0A0L8G4Q1</accession>
<gene>
    <name evidence="2" type="ORF">OCBIM_22000189mg</name>
</gene>
<feature type="transmembrane region" description="Helical" evidence="1">
    <location>
        <begin position="32"/>
        <end position="56"/>
    </location>
</feature>
<proteinExistence type="predicted"/>
<keyword evidence="1" id="KW-0812">Transmembrane</keyword>
<keyword evidence="1" id="KW-0472">Membrane</keyword>
<keyword evidence="1" id="KW-1133">Transmembrane helix</keyword>
<reference evidence="2" key="1">
    <citation type="submission" date="2015-07" db="EMBL/GenBank/DDBJ databases">
        <title>MeaNS - Measles Nucleotide Surveillance Program.</title>
        <authorList>
            <person name="Tran T."/>
            <person name="Druce J."/>
        </authorList>
    </citation>
    <scope>NUCLEOTIDE SEQUENCE</scope>
    <source>
        <strain evidence="2">UCB-OBI-ISO-001</strain>
        <tissue evidence="2">Gonad</tissue>
    </source>
</reference>
<dbReference type="AlphaFoldDB" id="A0A0L8G4Q1"/>
<evidence type="ECO:0000313" key="2">
    <source>
        <dbReference type="EMBL" id="KOF72011.1"/>
    </source>
</evidence>
<sequence>MTSIMIESTILWLSHYHYYRLSVVKVYFRTNIFIFNFMMIVNKVCSFFFFFVRCIVRYIYIQT</sequence>
<dbReference type="EMBL" id="KQ423889">
    <property type="protein sequence ID" value="KOF72011.1"/>
    <property type="molecule type" value="Genomic_DNA"/>
</dbReference>
<name>A0A0L8G4Q1_OCTBM</name>